<organism evidence="1 2">
    <name type="scientific">Burkholderia phage BcepSauron</name>
    <dbReference type="NCBI Taxonomy" id="2530033"/>
    <lineage>
        <taxon>Viruses</taxon>
        <taxon>Duplodnaviria</taxon>
        <taxon>Heunggongvirae</taxon>
        <taxon>Uroviricota</taxon>
        <taxon>Caudoviricetes</taxon>
        <taxon>Sarumanvirus</taxon>
        <taxon>Sarumanvirus bcepsauron</taxon>
    </lineage>
</organism>
<dbReference type="EMBL" id="MK552141">
    <property type="protein sequence ID" value="QBQ74394.1"/>
    <property type="molecule type" value="Genomic_DNA"/>
</dbReference>
<protein>
    <submittedName>
        <fullName evidence="1">Uncharacterized protein</fullName>
    </submittedName>
</protein>
<sequence length="69" mass="7281">MARIATNTLNIAQTRIALTNAGHVVPAMCSTLGAQRKALRAACARVGIAPVMGYDEAEVMARARAAWAR</sequence>
<keyword evidence="2" id="KW-1185">Reference proteome</keyword>
<gene>
    <name evidence="1" type="ORF">BcepSauron_014</name>
</gene>
<proteinExistence type="predicted"/>
<accession>A0A482MKU8</accession>
<name>A0A482MKU8_9CAUD</name>
<evidence type="ECO:0000313" key="1">
    <source>
        <dbReference type="EMBL" id="QBQ74394.1"/>
    </source>
</evidence>
<dbReference type="Proteomes" id="UP000301424">
    <property type="component" value="Segment"/>
</dbReference>
<evidence type="ECO:0000313" key="2">
    <source>
        <dbReference type="Proteomes" id="UP000301424"/>
    </source>
</evidence>
<reference evidence="1 2" key="1">
    <citation type="submission" date="2019-02" db="EMBL/GenBank/DDBJ databases">
        <title>Complete genome sequence of Burkholderia cenocepacia phage BcepSauron.</title>
        <authorList>
            <person name="Park K."/>
            <person name="Gonzalez C."/>
            <person name="Liu M."/>
            <person name="Gill J."/>
        </authorList>
    </citation>
    <scope>NUCLEOTIDE SEQUENCE [LARGE SCALE GENOMIC DNA]</scope>
</reference>